<evidence type="ECO:0000313" key="2">
    <source>
        <dbReference type="EMBL" id="JAD16897.1"/>
    </source>
</evidence>
<dbReference type="PANTHER" id="PTHR33127:SF85">
    <property type="entry name" value="OS11G0436500 PROTEIN"/>
    <property type="match status" value="1"/>
</dbReference>
<dbReference type="Pfam" id="PF03478">
    <property type="entry name" value="Beta-prop_KIB1-4"/>
    <property type="match status" value="1"/>
</dbReference>
<protein>
    <recommendedName>
        <fullName evidence="1">KIB1-4 beta-propeller domain-containing protein</fullName>
    </recommendedName>
</protein>
<name>A0A0A8XYV7_ARUDO</name>
<reference evidence="2" key="1">
    <citation type="submission" date="2014-09" db="EMBL/GenBank/DDBJ databases">
        <authorList>
            <person name="Magalhaes I.L.F."/>
            <person name="Oliveira U."/>
            <person name="Santos F.R."/>
            <person name="Vidigal T.H.D.A."/>
            <person name="Brescovit A.D."/>
            <person name="Santos A.J."/>
        </authorList>
    </citation>
    <scope>NUCLEOTIDE SEQUENCE</scope>
    <source>
        <tissue evidence="2">Shoot tissue taken approximately 20 cm above the soil surface</tissue>
    </source>
</reference>
<sequence length="130" mass="14745">MIIPDAIDEAIGFEKVFMVESNQELYMVSMLSSYDLDTVFQVTVHKLDISKQEWIQVADLGGQVFLLSSWYFGASRSADKCGLEQNCVYLVDPWDKCLTVYNIKDGTSKVQDLKEAPASQQALWMLPNDH</sequence>
<reference evidence="2" key="2">
    <citation type="journal article" date="2015" name="Data Brief">
        <title>Shoot transcriptome of the giant reed, Arundo donax.</title>
        <authorList>
            <person name="Barrero R.A."/>
            <person name="Guerrero F.D."/>
            <person name="Moolhuijzen P."/>
            <person name="Goolsby J.A."/>
            <person name="Tidwell J."/>
            <person name="Bellgard S.E."/>
            <person name="Bellgard M.I."/>
        </authorList>
    </citation>
    <scope>NUCLEOTIDE SEQUENCE</scope>
    <source>
        <tissue evidence="2">Shoot tissue taken approximately 20 cm above the soil surface</tissue>
    </source>
</reference>
<evidence type="ECO:0000259" key="1">
    <source>
        <dbReference type="Pfam" id="PF03478"/>
    </source>
</evidence>
<accession>A0A0A8XYV7</accession>
<dbReference type="PANTHER" id="PTHR33127">
    <property type="entry name" value="TRANSMEMBRANE PROTEIN"/>
    <property type="match status" value="1"/>
</dbReference>
<feature type="domain" description="KIB1-4 beta-propeller" evidence="1">
    <location>
        <begin position="15"/>
        <end position="102"/>
    </location>
</feature>
<organism evidence="2">
    <name type="scientific">Arundo donax</name>
    <name type="common">Giant reed</name>
    <name type="synonym">Donax arundinaceus</name>
    <dbReference type="NCBI Taxonomy" id="35708"/>
    <lineage>
        <taxon>Eukaryota</taxon>
        <taxon>Viridiplantae</taxon>
        <taxon>Streptophyta</taxon>
        <taxon>Embryophyta</taxon>
        <taxon>Tracheophyta</taxon>
        <taxon>Spermatophyta</taxon>
        <taxon>Magnoliopsida</taxon>
        <taxon>Liliopsida</taxon>
        <taxon>Poales</taxon>
        <taxon>Poaceae</taxon>
        <taxon>PACMAD clade</taxon>
        <taxon>Arundinoideae</taxon>
        <taxon>Arundineae</taxon>
        <taxon>Arundo</taxon>
    </lineage>
</organism>
<dbReference type="AlphaFoldDB" id="A0A0A8XYV7"/>
<dbReference type="EMBL" id="GBRH01280998">
    <property type="protein sequence ID" value="JAD16897.1"/>
    <property type="molecule type" value="Transcribed_RNA"/>
</dbReference>
<dbReference type="InterPro" id="IPR005174">
    <property type="entry name" value="KIB1-4_b-propeller"/>
</dbReference>
<proteinExistence type="predicted"/>